<proteinExistence type="predicted"/>
<evidence type="ECO:0000313" key="1">
    <source>
        <dbReference type="EMBL" id="SUE34791.1"/>
    </source>
</evidence>
<dbReference type="Pfam" id="PF04301">
    <property type="entry name" value="BioG"/>
    <property type="match status" value="1"/>
</dbReference>
<dbReference type="InterPro" id="IPR007398">
    <property type="entry name" value="BioG"/>
</dbReference>
<name>A0A379MT01_9BACT</name>
<dbReference type="RefSeq" id="WP_051214477.1">
    <property type="nucleotide sequence ID" value="NZ_UGVL01000001.1"/>
</dbReference>
<dbReference type="SUPFAM" id="SSF53474">
    <property type="entry name" value="alpha/beta-Hydrolases"/>
    <property type="match status" value="1"/>
</dbReference>
<dbReference type="AlphaFoldDB" id="A0A379MT01"/>
<dbReference type="STRING" id="880526.GCA_000427365_01794"/>
<organism evidence="1 2">
    <name type="scientific">Rikenella microfusus</name>
    <dbReference type="NCBI Taxonomy" id="28139"/>
    <lineage>
        <taxon>Bacteria</taxon>
        <taxon>Pseudomonadati</taxon>
        <taxon>Bacteroidota</taxon>
        <taxon>Bacteroidia</taxon>
        <taxon>Bacteroidales</taxon>
        <taxon>Rikenellaceae</taxon>
        <taxon>Rikenella</taxon>
    </lineage>
</organism>
<gene>
    <name evidence="1" type="ORF">NCTC11190_02024</name>
</gene>
<protein>
    <submittedName>
        <fullName evidence="1">Uncharacterized protein conserved in bacteria</fullName>
    </submittedName>
</protein>
<sequence>MQTAWIIRSAADEIPAKNGVIVFAAGWAGSDELVRRRPLPEGYDFLCLYDYRTLPSPEETVNLYAWLEPYRTRHLVAWSFGVWAAGRIFGESPVGWDTATAIGGTPRPVSDRYGIPERAFAVTVRSIGGAGTVKFLERMCGTPEILREYYRHRSTRPLEEIYEELLSLRRQALAAPPELPEPGFWTRAVVGGRDAIFPPEQMWRYWNEAGVPVEVCPDMPHYPLYEPHILTSCIAPDETR</sequence>
<keyword evidence="2" id="KW-1185">Reference proteome</keyword>
<dbReference type="InterPro" id="IPR029058">
    <property type="entry name" value="AB_hydrolase_fold"/>
</dbReference>
<accession>A0A379MT01</accession>
<dbReference type="EMBL" id="UGVL01000001">
    <property type="protein sequence ID" value="SUE34791.1"/>
    <property type="molecule type" value="Genomic_DNA"/>
</dbReference>
<dbReference type="OrthoDB" id="7688089at2"/>
<dbReference type="Proteomes" id="UP000255233">
    <property type="component" value="Unassembled WGS sequence"/>
</dbReference>
<dbReference type="Gene3D" id="3.40.50.1820">
    <property type="entry name" value="alpha/beta hydrolase"/>
    <property type="match status" value="1"/>
</dbReference>
<reference evidence="1 2" key="1">
    <citation type="submission" date="2018-06" db="EMBL/GenBank/DDBJ databases">
        <authorList>
            <consortium name="Pathogen Informatics"/>
            <person name="Doyle S."/>
        </authorList>
    </citation>
    <scope>NUCLEOTIDE SEQUENCE [LARGE SCALE GENOMIC DNA]</scope>
    <source>
        <strain evidence="1 2">NCTC11190</strain>
    </source>
</reference>
<evidence type="ECO:0000313" key="2">
    <source>
        <dbReference type="Proteomes" id="UP000255233"/>
    </source>
</evidence>